<proteinExistence type="predicted"/>
<evidence type="ECO:0000313" key="9">
    <source>
        <dbReference type="EMBL" id="ETX30392.1"/>
    </source>
</evidence>
<dbReference type="InterPro" id="IPR036909">
    <property type="entry name" value="Cyt_c-like_dom_sf"/>
</dbReference>
<keyword evidence="2 6" id="KW-0349">Heme</keyword>
<dbReference type="PROSITE" id="PS51007">
    <property type="entry name" value="CYTC"/>
    <property type="match status" value="1"/>
</dbReference>
<evidence type="ECO:0000256" key="4">
    <source>
        <dbReference type="ARBA" id="ARBA00022982"/>
    </source>
</evidence>
<keyword evidence="7" id="KW-1133">Transmembrane helix</keyword>
<dbReference type="PANTHER" id="PTHR33751:SF9">
    <property type="entry name" value="CYTOCHROME C4"/>
    <property type="match status" value="1"/>
</dbReference>
<dbReference type="Pfam" id="PF13442">
    <property type="entry name" value="Cytochrome_CBB3"/>
    <property type="match status" value="1"/>
</dbReference>
<keyword evidence="7" id="KW-0812">Transmembrane</keyword>
<feature type="transmembrane region" description="Helical" evidence="7">
    <location>
        <begin position="20"/>
        <end position="40"/>
    </location>
</feature>
<keyword evidence="4" id="KW-0249">Electron transport</keyword>
<gene>
    <name evidence="9" type="ORF">RISW2_16280</name>
</gene>
<dbReference type="GO" id="GO:0046872">
    <property type="term" value="F:metal ion binding"/>
    <property type="evidence" value="ECO:0007669"/>
    <property type="project" value="UniProtKB-KW"/>
</dbReference>
<accession>X7FBU0</accession>
<keyword evidence="7" id="KW-0472">Membrane</keyword>
<name>X7FBU0_9RHOB</name>
<protein>
    <recommendedName>
        <fullName evidence="8">Cytochrome c domain-containing protein</fullName>
    </recommendedName>
</protein>
<dbReference type="SUPFAM" id="SSF46626">
    <property type="entry name" value="Cytochrome c"/>
    <property type="match status" value="3"/>
</dbReference>
<dbReference type="Proteomes" id="UP000023430">
    <property type="component" value="Unassembled WGS sequence"/>
</dbReference>
<dbReference type="OrthoDB" id="9773456at2"/>
<evidence type="ECO:0000259" key="8">
    <source>
        <dbReference type="PROSITE" id="PS51007"/>
    </source>
</evidence>
<dbReference type="EMBL" id="JAME01000004">
    <property type="protein sequence ID" value="ETX30392.1"/>
    <property type="molecule type" value="Genomic_DNA"/>
</dbReference>
<keyword evidence="1" id="KW-0813">Transport</keyword>
<organism evidence="9 10">
    <name type="scientific">Roseivivax isoporae LMG 25204</name>
    <dbReference type="NCBI Taxonomy" id="1449351"/>
    <lineage>
        <taxon>Bacteria</taxon>
        <taxon>Pseudomonadati</taxon>
        <taxon>Pseudomonadota</taxon>
        <taxon>Alphaproteobacteria</taxon>
        <taxon>Rhodobacterales</taxon>
        <taxon>Roseobacteraceae</taxon>
        <taxon>Roseivivax</taxon>
    </lineage>
</organism>
<dbReference type="eggNOG" id="COG2010">
    <property type="taxonomic scope" value="Bacteria"/>
</dbReference>
<dbReference type="RefSeq" id="WP_051491783.1">
    <property type="nucleotide sequence ID" value="NZ_JAME01000004.1"/>
</dbReference>
<dbReference type="Gene3D" id="1.10.760.10">
    <property type="entry name" value="Cytochrome c-like domain"/>
    <property type="match status" value="3"/>
</dbReference>
<keyword evidence="3 6" id="KW-0479">Metal-binding</keyword>
<dbReference type="GO" id="GO:0020037">
    <property type="term" value="F:heme binding"/>
    <property type="evidence" value="ECO:0007669"/>
    <property type="project" value="InterPro"/>
</dbReference>
<dbReference type="eggNOG" id="COG2863">
    <property type="taxonomic scope" value="Bacteria"/>
</dbReference>
<comment type="caution">
    <text evidence="9">The sequence shown here is derived from an EMBL/GenBank/DDBJ whole genome shotgun (WGS) entry which is preliminary data.</text>
</comment>
<evidence type="ECO:0000256" key="7">
    <source>
        <dbReference type="SAM" id="Phobius"/>
    </source>
</evidence>
<reference evidence="9 10" key="1">
    <citation type="submission" date="2014-01" db="EMBL/GenBank/DDBJ databases">
        <title>Roseivivax isoporae LMG 25204 Genome Sequencing.</title>
        <authorList>
            <person name="Lai Q."/>
            <person name="Li G."/>
            <person name="Shao Z."/>
        </authorList>
    </citation>
    <scope>NUCLEOTIDE SEQUENCE [LARGE SCALE GENOMIC DNA]</scope>
    <source>
        <strain evidence="9 10">LMG 25204</strain>
    </source>
</reference>
<dbReference type="InterPro" id="IPR009056">
    <property type="entry name" value="Cyt_c-like_dom"/>
</dbReference>
<sequence>MTWRDLFTRPPHWPTVGRTLGALAILGGIAGGSVVAFGLYNVSAKVGHLPGVSWVLHTTFRNSVDLRAHAEPPADLASDAMVRLGAGHFDSACTHCHARPGAERSATVRAMVPEPPHITEAVGDWDPAELHWIVHQGVKMSGMPGWPAERPDDVWPLVSFLSVVEEMDAATYAELTERPDGQYCAMCHGQDGVSGNPHIPRLDILSESYITAALEAYRSGRRDSGIMAEAMSHVPEAAIGELAAAFSATAPSGSATAPEGPAERGRALAAESGTDEVPACRACHGPWPEPLNPAFPSLAGQYEPYLAQQLRLWRDGNRGGGRVSELMHHAAQELTDEDIAALAAYYASLAPAKLDETAD</sequence>
<keyword evidence="10" id="KW-1185">Reference proteome</keyword>
<evidence type="ECO:0000256" key="3">
    <source>
        <dbReference type="ARBA" id="ARBA00022723"/>
    </source>
</evidence>
<evidence type="ECO:0000313" key="10">
    <source>
        <dbReference type="Proteomes" id="UP000023430"/>
    </source>
</evidence>
<dbReference type="AlphaFoldDB" id="X7FBU0"/>
<dbReference type="GO" id="GO:0009055">
    <property type="term" value="F:electron transfer activity"/>
    <property type="evidence" value="ECO:0007669"/>
    <property type="project" value="InterPro"/>
</dbReference>
<dbReference type="PATRIC" id="fig|1449351.3.peg.814"/>
<evidence type="ECO:0000256" key="5">
    <source>
        <dbReference type="ARBA" id="ARBA00023004"/>
    </source>
</evidence>
<feature type="domain" description="Cytochrome c" evidence="8">
    <location>
        <begin position="260"/>
        <end position="350"/>
    </location>
</feature>
<evidence type="ECO:0000256" key="6">
    <source>
        <dbReference type="PROSITE-ProRule" id="PRU00433"/>
    </source>
</evidence>
<keyword evidence="5 6" id="KW-0408">Iron</keyword>
<evidence type="ECO:0000256" key="1">
    <source>
        <dbReference type="ARBA" id="ARBA00022448"/>
    </source>
</evidence>
<dbReference type="PANTHER" id="PTHR33751">
    <property type="entry name" value="CBB3-TYPE CYTOCHROME C OXIDASE SUBUNIT FIXP"/>
    <property type="match status" value="1"/>
</dbReference>
<dbReference type="Pfam" id="PF00034">
    <property type="entry name" value="Cytochrom_C"/>
    <property type="match status" value="1"/>
</dbReference>
<dbReference type="InterPro" id="IPR050597">
    <property type="entry name" value="Cytochrome_c_Oxidase_Subunit"/>
</dbReference>
<evidence type="ECO:0000256" key="2">
    <source>
        <dbReference type="ARBA" id="ARBA00022617"/>
    </source>
</evidence>
<dbReference type="STRING" id="1449351.RISW2_16280"/>